<evidence type="ECO:0000313" key="2">
    <source>
        <dbReference type="Proteomes" id="UP000828390"/>
    </source>
</evidence>
<proteinExistence type="predicted"/>
<accession>A0A9D4HFK4</accession>
<dbReference type="AlphaFoldDB" id="A0A9D4HFK4"/>
<dbReference type="EMBL" id="JAIWYP010000013">
    <property type="protein sequence ID" value="KAH3715848.1"/>
    <property type="molecule type" value="Genomic_DNA"/>
</dbReference>
<reference evidence="1" key="2">
    <citation type="submission" date="2020-11" db="EMBL/GenBank/DDBJ databases">
        <authorList>
            <person name="McCartney M.A."/>
            <person name="Auch B."/>
            <person name="Kono T."/>
            <person name="Mallez S."/>
            <person name="Becker A."/>
            <person name="Gohl D.M."/>
            <person name="Silverstein K.A.T."/>
            <person name="Koren S."/>
            <person name="Bechman K.B."/>
            <person name="Herman A."/>
            <person name="Abrahante J.E."/>
            <person name="Garbe J."/>
        </authorList>
    </citation>
    <scope>NUCLEOTIDE SEQUENCE</scope>
    <source>
        <strain evidence="1">Duluth1</strain>
        <tissue evidence="1">Whole animal</tissue>
    </source>
</reference>
<evidence type="ECO:0000313" key="1">
    <source>
        <dbReference type="EMBL" id="KAH3715848.1"/>
    </source>
</evidence>
<comment type="caution">
    <text evidence="1">The sequence shown here is derived from an EMBL/GenBank/DDBJ whole genome shotgun (WGS) entry which is preliminary data.</text>
</comment>
<name>A0A9D4HFK4_DREPO</name>
<gene>
    <name evidence="1" type="ORF">DPMN_058562</name>
</gene>
<protein>
    <submittedName>
        <fullName evidence="1">Uncharacterized protein</fullName>
    </submittedName>
</protein>
<reference evidence="1" key="1">
    <citation type="journal article" date="2019" name="bioRxiv">
        <title>The Genome of the Zebra Mussel, Dreissena polymorpha: A Resource for Invasive Species Research.</title>
        <authorList>
            <person name="McCartney M.A."/>
            <person name="Auch B."/>
            <person name="Kono T."/>
            <person name="Mallez S."/>
            <person name="Zhang Y."/>
            <person name="Obille A."/>
            <person name="Becker A."/>
            <person name="Abrahante J.E."/>
            <person name="Garbe J."/>
            <person name="Badalamenti J.P."/>
            <person name="Herman A."/>
            <person name="Mangelson H."/>
            <person name="Liachko I."/>
            <person name="Sullivan S."/>
            <person name="Sone E.D."/>
            <person name="Koren S."/>
            <person name="Silverstein K.A.T."/>
            <person name="Beckman K.B."/>
            <person name="Gohl D.M."/>
        </authorList>
    </citation>
    <scope>NUCLEOTIDE SEQUENCE</scope>
    <source>
        <strain evidence="1">Duluth1</strain>
        <tissue evidence="1">Whole animal</tissue>
    </source>
</reference>
<organism evidence="1 2">
    <name type="scientific">Dreissena polymorpha</name>
    <name type="common">Zebra mussel</name>
    <name type="synonym">Mytilus polymorpha</name>
    <dbReference type="NCBI Taxonomy" id="45954"/>
    <lineage>
        <taxon>Eukaryota</taxon>
        <taxon>Metazoa</taxon>
        <taxon>Spiralia</taxon>
        <taxon>Lophotrochozoa</taxon>
        <taxon>Mollusca</taxon>
        <taxon>Bivalvia</taxon>
        <taxon>Autobranchia</taxon>
        <taxon>Heteroconchia</taxon>
        <taxon>Euheterodonta</taxon>
        <taxon>Imparidentia</taxon>
        <taxon>Neoheterodontei</taxon>
        <taxon>Myida</taxon>
        <taxon>Dreissenoidea</taxon>
        <taxon>Dreissenidae</taxon>
        <taxon>Dreissena</taxon>
    </lineage>
</organism>
<sequence>MIGEKKFDNNPVRFRCPDDGYIHGMKSIRIDGCGTGYTGYGTSTAVKYQVSFHTRTAT</sequence>
<keyword evidence="2" id="KW-1185">Reference proteome</keyword>
<dbReference type="Proteomes" id="UP000828390">
    <property type="component" value="Unassembled WGS sequence"/>
</dbReference>